<dbReference type="EMBL" id="JH719942">
    <property type="protein sequence ID" value="EJF52735.1"/>
    <property type="molecule type" value="Genomic_DNA"/>
</dbReference>
<protein>
    <submittedName>
        <fullName evidence="1">Uncharacterized protein</fullName>
    </submittedName>
</protein>
<dbReference type="AlphaFoldDB" id="J1I232"/>
<evidence type="ECO:0000313" key="1">
    <source>
        <dbReference type="EMBL" id="EJF52735.1"/>
    </source>
</evidence>
<proteinExistence type="predicted"/>
<dbReference type="HOGENOM" id="CLU_2071484_0_0_10"/>
<organism evidence="1 2">
    <name type="scientific">Saprospira grandis DSM 2844</name>
    <dbReference type="NCBI Taxonomy" id="694433"/>
    <lineage>
        <taxon>Bacteria</taxon>
        <taxon>Pseudomonadati</taxon>
        <taxon>Bacteroidota</taxon>
        <taxon>Saprospiria</taxon>
        <taxon>Saprospirales</taxon>
        <taxon>Saprospiraceae</taxon>
        <taxon>Saprospira</taxon>
    </lineage>
</organism>
<accession>J1I232</accession>
<dbReference type="OrthoDB" id="9831355at2"/>
<evidence type="ECO:0000313" key="2">
    <source>
        <dbReference type="Proteomes" id="UP000005113"/>
    </source>
</evidence>
<dbReference type="RefSeq" id="WP_002657908.1">
    <property type="nucleotide sequence ID" value="NZ_JH719942.1"/>
</dbReference>
<name>J1I232_9BACT</name>
<dbReference type="Proteomes" id="UP000005113">
    <property type="component" value="Unassembled WGS sequence"/>
</dbReference>
<reference evidence="2" key="1">
    <citation type="journal article" date="2012" name="Stand. Genomic Sci.">
        <title>Permanent draft genome sequence of the gliding predator Saprospira grandis strain Sa g1 (= HR1).</title>
        <authorList>
            <person name="Mavromatis K."/>
            <person name="Chertkov O."/>
            <person name="Lapidus A."/>
            <person name="Nolan M."/>
            <person name="Lucas S."/>
            <person name="Tice H."/>
            <person name="Del Rio T.G."/>
            <person name="Cheng J.F."/>
            <person name="Han C."/>
            <person name="Tapia R."/>
            <person name="Bruce D."/>
            <person name="Goodwin L.A."/>
            <person name="Pitluck S."/>
            <person name="Huntemann M."/>
            <person name="Liolios K."/>
            <person name="Pagani I."/>
            <person name="Ivanova N."/>
            <person name="Mikhailova N."/>
            <person name="Pati A."/>
            <person name="Chen A."/>
            <person name="Palaniappan K."/>
            <person name="Land M."/>
            <person name="Brambilla E.M."/>
            <person name="Rohde M."/>
            <person name="Spring S."/>
            <person name="Goker M."/>
            <person name="Detter J.C."/>
            <person name="Bristow J."/>
            <person name="Eisen J.A."/>
            <person name="Markowitz V."/>
            <person name="Hugenholtz P."/>
            <person name="Kyrpides N.C."/>
            <person name="Klenk H.P."/>
            <person name="Woyke T."/>
        </authorList>
    </citation>
    <scope>NUCLEOTIDE SEQUENCE [LARGE SCALE GENOMIC DNA]</scope>
    <source>
        <strain evidence="2">DSM 2844</strain>
    </source>
</reference>
<gene>
    <name evidence="1" type="ORF">SapgrDRAFT_1010</name>
</gene>
<sequence>MKEEKFVECVFFAEYENAMVVAKDWSLEKMTSIIIAQLREEGPAISCYGFFVYLLSCWPIEKHLAIHETLGHILSAEMNDIMGGGKMTAIYHLREALALAPDKEENKLQLEKLLDNVT</sequence>